<keyword evidence="1 5" id="KW-0963">Cytoplasm</keyword>
<comment type="similarity">
    <text evidence="5">Belongs to the CsrA/RsmA family.</text>
</comment>
<dbReference type="RefSeq" id="WP_354699767.1">
    <property type="nucleotide sequence ID" value="NZ_CP114014.1"/>
</dbReference>
<dbReference type="InterPro" id="IPR036107">
    <property type="entry name" value="CsrA_sf"/>
</dbReference>
<dbReference type="InterPro" id="IPR003751">
    <property type="entry name" value="CsrA"/>
</dbReference>
<dbReference type="PANTHER" id="PTHR34984">
    <property type="entry name" value="CARBON STORAGE REGULATOR"/>
    <property type="match status" value="1"/>
</dbReference>
<dbReference type="NCBIfam" id="NF002469">
    <property type="entry name" value="PRK01712.1"/>
    <property type="match status" value="1"/>
</dbReference>
<keyword evidence="4 5" id="KW-0694">RNA-binding</keyword>
<protein>
    <recommendedName>
        <fullName evidence="5">Translational regulator CsrA</fullName>
    </recommendedName>
</protein>
<dbReference type="GO" id="GO:0044781">
    <property type="term" value="P:bacterial-type flagellum organization"/>
    <property type="evidence" value="ECO:0007669"/>
    <property type="project" value="UniProtKB-KW"/>
</dbReference>
<dbReference type="HAMAP" id="MF_00167">
    <property type="entry name" value="CsrA"/>
    <property type="match status" value="1"/>
</dbReference>
<dbReference type="KEGG" id="parq:DSM112329_00022"/>
<dbReference type="GO" id="GO:0006402">
    <property type="term" value="P:mRNA catabolic process"/>
    <property type="evidence" value="ECO:0007669"/>
    <property type="project" value="InterPro"/>
</dbReference>
<gene>
    <name evidence="5" type="primary">csrA</name>
    <name evidence="7" type="ORF">DSM112329_00022</name>
</gene>
<dbReference type="GO" id="GO:0005829">
    <property type="term" value="C:cytosol"/>
    <property type="evidence" value="ECO:0007669"/>
    <property type="project" value="TreeGrafter"/>
</dbReference>
<evidence type="ECO:0000313" key="7">
    <source>
        <dbReference type="EMBL" id="XAY03210.1"/>
    </source>
</evidence>
<feature type="region of interest" description="Disordered" evidence="6">
    <location>
        <begin position="58"/>
        <end position="83"/>
    </location>
</feature>
<dbReference type="AlphaFoldDB" id="A0AAU7ANI6"/>
<evidence type="ECO:0000256" key="4">
    <source>
        <dbReference type="ARBA" id="ARBA00022884"/>
    </source>
</evidence>
<dbReference type="Gene3D" id="2.60.40.4380">
    <property type="entry name" value="Translational regulator CsrA"/>
    <property type="match status" value="1"/>
</dbReference>
<dbReference type="SUPFAM" id="SSF117130">
    <property type="entry name" value="CsrA-like"/>
    <property type="match status" value="1"/>
</dbReference>
<dbReference type="Pfam" id="PF02599">
    <property type="entry name" value="CsrA"/>
    <property type="match status" value="1"/>
</dbReference>
<keyword evidence="2 5" id="KW-0678">Repressor</keyword>
<dbReference type="EMBL" id="CP114014">
    <property type="protein sequence ID" value="XAY03210.1"/>
    <property type="molecule type" value="Genomic_DNA"/>
</dbReference>
<dbReference type="GO" id="GO:0006109">
    <property type="term" value="P:regulation of carbohydrate metabolic process"/>
    <property type="evidence" value="ECO:0007669"/>
    <property type="project" value="InterPro"/>
</dbReference>
<keyword evidence="3 5" id="KW-0810">Translation regulation</keyword>
<feature type="compositionally biased region" description="Polar residues" evidence="6">
    <location>
        <begin position="73"/>
        <end position="83"/>
    </location>
</feature>
<proteinExistence type="inferred from homology"/>
<accession>A0AAU7ANI6</accession>
<comment type="subcellular location">
    <subcellularLocation>
        <location evidence="5">Cytoplasm</location>
    </subcellularLocation>
</comment>
<evidence type="ECO:0000256" key="1">
    <source>
        <dbReference type="ARBA" id="ARBA00022490"/>
    </source>
</evidence>
<organism evidence="7">
    <name type="scientific">Paraconexibacter sp. AEG42_29</name>
    <dbReference type="NCBI Taxonomy" id="2997339"/>
    <lineage>
        <taxon>Bacteria</taxon>
        <taxon>Bacillati</taxon>
        <taxon>Actinomycetota</taxon>
        <taxon>Thermoleophilia</taxon>
        <taxon>Solirubrobacterales</taxon>
        <taxon>Paraconexibacteraceae</taxon>
        <taxon>Paraconexibacter</taxon>
    </lineage>
</organism>
<name>A0AAU7ANI6_9ACTN</name>
<keyword evidence="5" id="KW-1005">Bacterial flagellum biogenesis</keyword>
<evidence type="ECO:0000256" key="5">
    <source>
        <dbReference type="HAMAP-Rule" id="MF_00167"/>
    </source>
</evidence>
<evidence type="ECO:0000256" key="2">
    <source>
        <dbReference type="ARBA" id="ARBA00022491"/>
    </source>
</evidence>
<dbReference type="PANTHER" id="PTHR34984:SF1">
    <property type="entry name" value="CARBON STORAGE REGULATOR"/>
    <property type="match status" value="1"/>
</dbReference>
<comment type="function">
    <text evidence="5">A translational regulator that binds mRNA to regulate translation initiation and/or mRNA stability. Usually binds in the 5'-UTR at or near the Shine-Dalgarno sequence preventing ribosome-binding, thus repressing translation. Its main target seems to be the major flagellin gene, while its function is anatagonized by FliW.</text>
</comment>
<reference evidence="7" key="1">
    <citation type="submission" date="2022-12" db="EMBL/GenBank/DDBJ databases">
        <title>Paraconexibacter alkalitolerans sp. nov. and Baekduia alba sp. nov., isolated from soil and emended description of the genera Paraconexibacter (Chun et al., 2020) and Baekduia (An et al., 2020).</title>
        <authorList>
            <person name="Vieira S."/>
            <person name="Huber K.J."/>
            <person name="Geppert A."/>
            <person name="Wolf J."/>
            <person name="Neumann-Schaal M."/>
            <person name="Muesken M."/>
            <person name="Overmann J."/>
        </authorList>
    </citation>
    <scope>NUCLEOTIDE SEQUENCE</scope>
    <source>
        <strain evidence="7">AEG42_29</strain>
    </source>
</reference>
<dbReference type="NCBIfam" id="TIGR00202">
    <property type="entry name" value="csrA"/>
    <property type="match status" value="1"/>
</dbReference>
<evidence type="ECO:0000256" key="6">
    <source>
        <dbReference type="SAM" id="MobiDB-lite"/>
    </source>
</evidence>
<dbReference type="FunFam" id="2.60.40.4380:FF:000002">
    <property type="entry name" value="Translational regulator CsrA"/>
    <property type="match status" value="1"/>
</dbReference>
<comment type="subunit">
    <text evidence="5">Homodimer; the beta-strands of each monomer intercalate to form a hydrophobic core, while the alpha-helices form wings that extend away from the core.</text>
</comment>
<dbReference type="GO" id="GO:0048027">
    <property type="term" value="F:mRNA 5'-UTR binding"/>
    <property type="evidence" value="ECO:0007669"/>
    <property type="project" value="UniProtKB-UniRule"/>
</dbReference>
<dbReference type="GO" id="GO:0045947">
    <property type="term" value="P:negative regulation of translational initiation"/>
    <property type="evidence" value="ECO:0007669"/>
    <property type="project" value="UniProtKB-UniRule"/>
</dbReference>
<evidence type="ECO:0000256" key="3">
    <source>
        <dbReference type="ARBA" id="ARBA00022845"/>
    </source>
</evidence>
<sequence length="83" mass="8715">MLIITRRPGEKLMIGDDVVIEVIEVSGSSVRIGIAAPKSVPVYREEIYSAVKAENTAAATADPGQLPEELPAQSPQKSSPPGS</sequence>
<dbReference type="GO" id="GO:1902208">
    <property type="term" value="P:regulation of bacterial-type flagellum assembly"/>
    <property type="evidence" value="ECO:0007669"/>
    <property type="project" value="UniProtKB-UniRule"/>
</dbReference>